<accession>A0ABS8ELK8</accession>
<keyword evidence="3" id="KW-1185">Reference proteome</keyword>
<dbReference type="Pfam" id="PF00535">
    <property type="entry name" value="Glycos_transf_2"/>
    <property type="match status" value="1"/>
</dbReference>
<protein>
    <submittedName>
        <fullName evidence="2">Glycosyltransferase family 2 protein</fullName>
    </submittedName>
</protein>
<dbReference type="InterPro" id="IPR050834">
    <property type="entry name" value="Glycosyltransf_2"/>
</dbReference>
<dbReference type="Gene3D" id="3.90.550.10">
    <property type="entry name" value="Spore Coat Polysaccharide Biosynthesis Protein SpsA, Chain A"/>
    <property type="match status" value="1"/>
</dbReference>
<sequence length="313" mass="35631">MSAYISVIIPLYNKAEFIAGTIESVINQSFKNYEVIIINDGSTDNSLEIAKAYSSDKISIYSTENKGVSHARNYGVSKAKADLIAFLDADDLWLTNHLEDLYKLYKSYPDCGLYANNYDKVFFNSAVVKTVFNGIPNNFHGIIDDYFKASTIDCIAWTSAVAIPKSVFKNLKGFNTTLNSAEDTDLWIRIALKYNVAFSSKVTAIKNIHNLNNHLSLNMKATDGLTLVNQFTSIEKENASLKKYLDLNRFSFAIERKMGNDMNSFKNLKSNIDTKNLNYKQLIILRLPRLVLKQLMRLKYILIKKRLYISPFK</sequence>
<evidence type="ECO:0000313" key="3">
    <source>
        <dbReference type="Proteomes" id="UP000778797"/>
    </source>
</evidence>
<dbReference type="SUPFAM" id="SSF53448">
    <property type="entry name" value="Nucleotide-diphospho-sugar transferases"/>
    <property type="match status" value="1"/>
</dbReference>
<reference evidence="3" key="2">
    <citation type="submission" date="2023-07" db="EMBL/GenBank/DDBJ databases">
        <title>Genome of Winogradskyella sp. E313.</title>
        <authorList>
            <person name="Zhou Y."/>
        </authorList>
    </citation>
    <scope>NUCLEOTIDE SEQUENCE [LARGE SCALE GENOMIC DNA]</scope>
    <source>
        <strain evidence="3">E313</strain>
    </source>
</reference>
<dbReference type="InterPro" id="IPR029044">
    <property type="entry name" value="Nucleotide-diphossugar_trans"/>
</dbReference>
<dbReference type="PANTHER" id="PTHR43685">
    <property type="entry name" value="GLYCOSYLTRANSFERASE"/>
    <property type="match status" value="1"/>
</dbReference>
<evidence type="ECO:0000313" key="2">
    <source>
        <dbReference type="EMBL" id="MCC1484099.1"/>
    </source>
</evidence>
<feature type="domain" description="Glycosyltransferase 2-like" evidence="1">
    <location>
        <begin position="6"/>
        <end position="114"/>
    </location>
</feature>
<dbReference type="RefSeq" id="WP_227476544.1">
    <property type="nucleotide sequence ID" value="NZ_JAFMPT010000005.1"/>
</dbReference>
<evidence type="ECO:0000259" key="1">
    <source>
        <dbReference type="Pfam" id="PF00535"/>
    </source>
</evidence>
<dbReference type="CDD" id="cd00761">
    <property type="entry name" value="Glyco_tranf_GTA_type"/>
    <property type="match status" value="1"/>
</dbReference>
<organism evidence="2 3">
    <name type="scientific">Winogradskyella immobilis</name>
    <dbReference type="NCBI Taxonomy" id="2816852"/>
    <lineage>
        <taxon>Bacteria</taxon>
        <taxon>Pseudomonadati</taxon>
        <taxon>Bacteroidota</taxon>
        <taxon>Flavobacteriia</taxon>
        <taxon>Flavobacteriales</taxon>
        <taxon>Flavobacteriaceae</taxon>
        <taxon>Winogradskyella</taxon>
    </lineage>
</organism>
<dbReference type="Proteomes" id="UP000778797">
    <property type="component" value="Unassembled WGS sequence"/>
</dbReference>
<dbReference type="InterPro" id="IPR001173">
    <property type="entry name" value="Glyco_trans_2-like"/>
</dbReference>
<name>A0ABS8ELK8_9FLAO</name>
<gene>
    <name evidence="2" type="ORF">J1C55_05805</name>
</gene>
<dbReference type="PANTHER" id="PTHR43685:SF2">
    <property type="entry name" value="GLYCOSYLTRANSFERASE 2-LIKE DOMAIN-CONTAINING PROTEIN"/>
    <property type="match status" value="1"/>
</dbReference>
<reference evidence="3" key="1">
    <citation type="submission" date="2021-03" db="EMBL/GenBank/DDBJ databases">
        <title>Genome of Cognatishimia sp. F0-27.</title>
        <authorList>
            <person name="Ping X."/>
        </authorList>
    </citation>
    <scope>NUCLEOTIDE SEQUENCE [LARGE SCALE GENOMIC DNA]</scope>
    <source>
        <strain evidence="3">E313</strain>
    </source>
</reference>
<dbReference type="EMBL" id="JAFMPT010000005">
    <property type="protein sequence ID" value="MCC1484099.1"/>
    <property type="molecule type" value="Genomic_DNA"/>
</dbReference>
<comment type="caution">
    <text evidence="2">The sequence shown here is derived from an EMBL/GenBank/DDBJ whole genome shotgun (WGS) entry which is preliminary data.</text>
</comment>
<proteinExistence type="predicted"/>